<feature type="region of interest" description="Disordered" evidence="1">
    <location>
        <begin position="154"/>
        <end position="190"/>
    </location>
</feature>
<evidence type="ECO:0000313" key="2">
    <source>
        <dbReference type="EMBL" id="GEY89115.1"/>
    </source>
</evidence>
<feature type="compositionally biased region" description="Low complexity" evidence="1">
    <location>
        <begin position="12"/>
        <end position="21"/>
    </location>
</feature>
<feature type="region of interest" description="Disordered" evidence="1">
    <location>
        <begin position="1"/>
        <end position="109"/>
    </location>
</feature>
<dbReference type="PANTHER" id="PTHR35707:SF1">
    <property type="entry name" value="SPC7 KINETOCHORE PROTEIN DOMAIN-CONTAINING PROTEIN"/>
    <property type="match status" value="1"/>
</dbReference>
<feature type="compositionally biased region" description="Acidic residues" evidence="1">
    <location>
        <begin position="70"/>
        <end position="81"/>
    </location>
</feature>
<feature type="non-terminal residue" evidence="2">
    <location>
        <position position="230"/>
    </location>
</feature>
<accession>A0A699HXA8</accession>
<proteinExistence type="predicted"/>
<protein>
    <submittedName>
        <fullName evidence="2">Uncharacterized protein</fullName>
    </submittedName>
</protein>
<name>A0A699HXA8_TANCI</name>
<evidence type="ECO:0000256" key="1">
    <source>
        <dbReference type="SAM" id="MobiDB-lite"/>
    </source>
</evidence>
<feature type="compositionally biased region" description="Basic and acidic residues" evidence="1">
    <location>
        <begin position="1"/>
        <end position="11"/>
    </location>
</feature>
<reference evidence="2" key="1">
    <citation type="journal article" date="2019" name="Sci. Rep.">
        <title>Draft genome of Tanacetum cinerariifolium, the natural source of mosquito coil.</title>
        <authorList>
            <person name="Yamashiro T."/>
            <person name="Shiraishi A."/>
            <person name="Satake H."/>
            <person name="Nakayama K."/>
        </authorList>
    </citation>
    <scope>NUCLEOTIDE SEQUENCE</scope>
</reference>
<feature type="compositionally biased region" description="Low complexity" evidence="1">
    <location>
        <begin position="86"/>
        <end position="103"/>
    </location>
</feature>
<organism evidence="2">
    <name type="scientific">Tanacetum cinerariifolium</name>
    <name type="common">Dalmatian daisy</name>
    <name type="synonym">Chrysanthemum cinerariifolium</name>
    <dbReference type="NCBI Taxonomy" id="118510"/>
    <lineage>
        <taxon>Eukaryota</taxon>
        <taxon>Viridiplantae</taxon>
        <taxon>Streptophyta</taxon>
        <taxon>Embryophyta</taxon>
        <taxon>Tracheophyta</taxon>
        <taxon>Spermatophyta</taxon>
        <taxon>Magnoliopsida</taxon>
        <taxon>eudicotyledons</taxon>
        <taxon>Gunneridae</taxon>
        <taxon>Pentapetalae</taxon>
        <taxon>asterids</taxon>
        <taxon>campanulids</taxon>
        <taxon>Asterales</taxon>
        <taxon>Asteraceae</taxon>
        <taxon>Asteroideae</taxon>
        <taxon>Anthemideae</taxon>
        <taxon>Anthemidinae</taxon>
        <taxon>Tanacetum</taxon>
    </lineage>
</organism>
<sequence length="230" mass="24661">MSSTPPEDHSNSKTTSATTSAFQKKRSRRVSFAENTIHIFERDEESGSIPDEDGGSSDRDSVQLFRNESEGDDEEEEEEEGSPFFRVVRSPSSGGSTVGSATSNDDDNFFGPVSTSFIRRNLSDSAASDDNHEQTMDSTAFSMHFRSIAGSVSDGELVTSTPTGPTPSSVPSNTGSSMPLTIGNKPNDRPNVSYSNLSSGTTSNDMSLVGEYHNKYNYGNLSPALNALLT</sequence>
<comment type="caution">
    <text evidence="2">The sequence shown here is derived from an EMBL/GenBank/DDBJ whole genome shotgun (WGS) entry which is preliminary data.</text>
</comment>
<dbReference type="EMBL" id="BKCJ010219735">
    <property type="protein sequence ID" value="GEY89115.1"/>
    <property type="molecule type" value="Genomic_DNA"/>
</dbReference>
<dbReference type="PANTHER" id="PTHR35707">
    <property type="entry name" value="OS06G0608100 PROTEIN"/>
    <property type="match status" value="1"/>
</dbReference>
<gene>
    <name evidence="2" type="ORF">Tci_461089</name>
</gene>
<feature type="compositionally biased region" description="Acidic residues" evidence="1">
    <location>
        <begin position="42"/>
        <end position="55"/>
    </location>
</feature>
<feature type="compositionally biased region" description="Low complexity" evidence="1">
    <location>
        <begin position="158"/>
        <end position="179"/>
    </location>
</feature>
<dbReference type="AlphaFoldDB" id="A0A699HXA8"/>